<protein>
    <submittedName>
        <fullName evidence="2">Uncharacterized protein</fullName>
    </submittedName>
</protein>
<feature type="compositionally biased region" description="Basic residues" evidence="1">
    <location>
        <begin position="10"/>
        <end position="29"/>
    </location>
</feature>
<dbReference type="AlphaFoldDB" id="A0A0A9DYT0"/>
<accession>A0A0A9DYT0</accession>
<feature type="compositionally biased region" description="Basic and acidic residues" evidence="1">
    <location>
        <begin position="43"/>
        <end position="81"/>
    </location>
</feature>
<reference evidence="2" key="2">
    <citation type="journal article" date="2015" name="Data Brief">
        <title>Shoot transcriptome of the giant reed, Arundo donax.</title>
        <authorList>
            <person name="Barrero R.A."/>
            <person name="Guerrero F.D."/>
            <person name="Moolhuijzen P."/>
            <person name="Goolsby J.A."/>
            <person name="Tidwell J."/>
            <person name="Bellgard S.E."/>
            <person name="Bellgard M.I."/>
        </authorList>
    </citation>
    <scope>NUCLEOTIDE SEQUENCE</scope>
    <source>
        <tissue evidence="2">Shoot tissue taken approximately 20 cm above the soil surface</tissue>
    </source>
</reference>
<name>A0A0A9DYT0_ARUDO</name>
<dbReference type="EMBL" id="GBRH01206027">
    <property type="protein sequence ID" value="JAD91868.1"/>
    <property type="molecule type" value="Transcribed_RNA"/>
</dbReference>
<organism evidence="2">
    <name type="scientific">Arundo donax</name>
    <name type="common">Giant reed</name>
    <name type="synonym">Donax arundinaceus</name>
    <dbReference type="NCBI Taxonomy" id="35708"/>
    <lineage>
        <taxon>Eukaryota</taxon>
        <taxon>Viridiplantae</taxon>
        <taxon>Streptophyta</taxon>
        <taxon>Embryophyta</taxon>
        <taxon>Tracheophyta</taxon>
        <taxon>Spermatophyta</taxon>
        <taxon>Magnoliopsida</taxon>
        <taxon>Liliopsida</taxon>
        <taxon>Poales</taxon>
        <taxon>Poaceae</taxon>
        <taxon>PACMAD clade</taxon>
        <taxon>Arundinoideae</taxon>
        <taxon>Arundineae</taxon>
        <taxon>Arundo</taxon>
    </lineage>
</organism>
<feature type="region of interest" description="Disordered" evidence="1">
    <location>
        <begin position="1"/>
        <end position="103"/>
    </location>
</feature>
<sequence length="185" mass="20527">MRADEPRRAGDKHRHPRPGRRPWRPPRRGGRVDLPLPVQTAPGRREILGRGVDEGLEAEVGRRHGDEEERPQEHGARRREASVQLPVHGATRPLDLDLPGGGGEEVVLQHPHLLGRRVAVHRSPTRDSKIPIQEPQNLSLFLTHADSSSATQPGRKQRCLRAARQEGPETQGIEPTALASRLSSD</sequence>
<proteinExistence type="predicted"/>
<feature type="region of interest" description="Disordered" evidence="1">
    <location>
        <begin position="146"/>
        <end position="185"/>
    </location>
</feature>
<evidence type="ECO:0000313" key="2">
    <source>
        <dbReference type="EMBL" id="JAD91868.1"/>
    </source>
</evidence>
<reference evidence="2" key="1">
    <citation type="submission" date="2014-09" db="EMBL/GenBank/DDBJ databases">
        <authorList>
            <person name="Magalhaes I.L.F."/>
            <person name="Oliveira U."/>
            <person name="Santos F.R."/>
            <person name="Vidigal T.H.D.A."/>
            <person name="Brescovit A.D."/>
            <person name="Santos A.J."/>
        </authorList>
    </citation>
    <scope>NUCLEOTIDE SEQUENCE</scope>
    <source>
        <tissue evidence="2">Shoot tissue taken approximately 20 cm above the soil surface</tissue>
    </source>
</reference>
<evidence type="ECO:0000256" key="1">
    <source>
        <dbReference type="SAM" id="MobiDB-lite"/>
    </source>
</evidence>